<comment type="caution">
    <text evidence="2">The sequence shown here is derived from an EMBL/GenBank/DDBJ whole genome shotgun (WGS) entry which is preliminary data.</text>
</comment>
<proteinExistence type="predicted"/>
<evidence type="ECO:0000313" key="3">
    <source>
        <dbReference type="Proteomes" id="UP000298493"/>
    </source>
</evidence>
<dbReference type="Proteomes" id="UP000298493">
    <property type="component" value="Unassembled WGS sequence"/>
</dbReference>
<evidence type="ECO:0000256" key="1">
    <source>
        <dbReference type="SAM" id="MobiDB-lite"/>
    </source>
</evidence>
<sequence>MKPELLKSQTKEKECVQREKTSRLTEAEPIRHNIPAQATHIPNYTVSNPISHRPLHPSFPIITTQSVTIPPEIETRPISH</sequence>
<name>A0A4Z1PJ22_9PEZI</name>
<accession>A0A4Z1PJ22</accession>
<dbReference type="EMBL" id="SNSC02000009">
    <property type="protein sequence ID" value="TID21829.1"/>
    <property type="molecule type" value="Genomic_DNA"/>
</dbReference>
<evidence type="ECO:0000313" key="2">
    <source>
        <dbReference type="EMBL" id="TID21829.1"/>
    </source>
</evidence>
<organism evidence="2 3">
    <name type="scientific">Venturia nashicola</name>
    <dbReference type="NCBI Taxonomy" id="86259"/>
    <lineage>
        <taxon>Eukaryota</taxon>
        <taxon>Fungi</taxon>
        <taxon>Dikarya</taxon>
        <taxon>Ascomycota</taxon>
        <taxon>Pezizomycotina</taxon>
        <taxon>Dothideomycetes</taxon>
        <taxon>Pleosporomycetidae</taxon>
        <taxon>Venturiales</taxon>
        <taxon>Venturiaceae</taxon>
        <taxon>Venturia</taxon>
    </lineage>
</organism>
<reference evidence="2 3" key="1">
    <citation type="submission" date="2019-04" db="EMBL/GenBank/DDBJ databases">
        <title>High contiguity whole genome sequence and gene annotation resource for two Venturia nashicola isolates.</title>
        <authorList>
            <person name="Prokchorchik M."/>
            <person name="Won K."/>
            <person name="Lee Y."/>
            <person name="Choi E.D."/>
            <person name="Segonzac C."/>
            <person name="Sohn K.H."/>
        </authorList>
    </citation>
    <scope>NUCLEOTIDE SEQUENCE [LARGE SCALE GENOMIC DNA]</scope>
    <source>
        <strain evidence="2 3">PRI2</strain>
    </source>
</reference>
<dbReference type="AlphaFoldDB" id="A0A4Z1PJ22"/>
<keyword evidence="3" id="KW-1185">Reference proteome</keyword>
<gene>
    <name evidence="2" type="ORF">E6O75_ATG05224</name>
</gene>
<feature type="region of interest" description="Disordered" evidence="1">
    <location>
        <begin position="1"/>
        <end position="24"/>
    </location>
</feature>
<protein>
    <submittedName>
        <fullName evidence="2">Uncharacterized protein</fullName>
    </submittedName>
</protein>